<gene>
    <name evidence="2" type="ORF">SAMN05216521_100412</name>
</gene>
<accession>A0A1I0D3D4</accession>
<dbReference type="EMBL" id="FOIO01000004">
    <property type="protein sequence ID" value="SET26603.1"/>
    <property type="molecule type" value="Genomic_DNA"/>
</dbReference>
<evidence type="ECO:0000313" key="3">
    <source>
        <dbReference type="Proteomes" id="UP000182121"/>
    </source>
</evidence>
<dbReference type="RefSeq" id="WP_154465345.1">
    <property type="nucleotide sequence ID" value="NZ_FOIO01000004.1"/>
</dbReference>
<evidence type="ECO:0000313" key="2">
    <source>
        <dbReference type="EMBL" id="SET26603.1"/>
    </source>
</evidence>
<proteinExistence type="predicted"/>
<dbReference type="GeneID" id="86054267"/>
<feature type="transmembrane region" description="Helical" evidence="1">
    <location>
        <begin position="12"/>
        <end position="33"/>
    </location>
</feature>
<evidence type="ECO:0000256" key="1">
    <source>
        <dbReference type="SAM" id="Phobius"/>
    </source>
</evidence>
<dbReference type="Proteomes" id="UP000182121">
    <property type="component" value="Unassembled WGS sequence"/>
</dbReference>
<keyword evidence="1" id="KW-0472">Membrane</keyword>
<keyword evidence="1" id="KW-1133">Transmembrane helix</keyword>
<keyword evidence="1" id="KW-0812">Transmembrane</keyword>
<reference evidence="2 3" key="1">
    <citation type="submission" date="2016-10" db="EMBL/GenBank/DDBJ databases">
        <authorList>
            <person name="Varghese N."/>
            <person name="Submissions S."/>
        </authorList>
    </citation>
    <scope>NUCLEOTIDE SEQUENCE [LARGE SCALE GENOMIC DNA]</scope>
    <source>
        <strain evidence="2 3">NLAE-zl-C196</strain>
    </source>
</reference>
<comment type="caution">
    <text evidence="2">The sequence shown here is derived from an EMBL/GenBank/DDBJ whole genome shotgun (WGS) entry which is preliminary data.</text>
</comment>
<name>A0A1I0D3D4_9FIRM</name>
<sequence>MRIDPRRFLELLVLLMICLWLMVIYLAGFPNAYGGYAASMLQWVQ</sequence>
<organism evidence="2 3">
    <name type="scientific">Enterocloster clostridioformis</name>
    <dbReference type="NCBI Taxonomy" id="1531"/>
    <lineage>
        <taxon>Bacteria</taxon>
        <taxon>Bacillati</taxon>
        <taxon>Bacillota</taxon>
        <taxon>Clostridia</taxon>
        <taxon>Lachnospirales</taxon>
        <taxon>Lachnospiraceae</taxon>
        <taxon>Enterocloster</taxon>
    </lineage>
</organism>
<dbReference type="AlphaFoldDB" id="A0A1I0D3D4"/>
<protein>
    <submittedName>
        <fullName evidence="2">Uncharacterized protein</fullName>
    </submittedName>
</protein>